<organism evidence="2 3">
    <name type="scientific">Salinibacillus kushneri</name>
    <dbReference type="NCBI Taxonomy" id="237682"/>
    <lineage>
        <taxon>Bacteria</taxon>
        <taxon>Bacillati</taxon>
        <taxon>Bacillota</taxon>
        <taxon>Bacilli</taxon>
        <taxon>Bacillales</taxon>
        <taxon>Bacillaceae</taxon>
        <taxon>Salinibacillus</taxon>
    </lineage>
</organism>
<accession>A0A1I0AZZ9</accession>
<dbReference type="Proteomes" id="UP000199095">
    <property type="component" value="Unassembled WGS sequence"/>
</dbReference>
<evidence type="ECO:0000313" key="3">
    <source>
        <dbReference type="Proteomes" id="UP000199095"/>
    </source>
</evidence>
<name>A0A1I0AZZ9_9BACI</name>
<dbReference type="EMBL" id="FOHJ01000002">
    <property type="protein sequence ID" value="SET00039.1"/>
    <property type="molecule type" value="Genomic_DNA"/>
</dbReference>
<dbReference type="OrthoDB" id="2453566at2"/>
<keyword evidence="1" id="KW-0812">Transmembrane</keyword>
<evidence type="ECO:0000313" key="2">
    <source>
        <dbReference type="EMBL" id="SET00039.1"/>
    </source>
</evidence>
<gene>
    <name evidence="2" type="ORF">SAMN05421676_102314</name>
</gene>
<proteinExistence type="predicted"/>
<evidence type="ECO:0000256" key="1">
    <source>
        <dbReference type="SAM" id="Phobius"/>
    </source>
</evidence>
<sequence length="190" mass="21890">MYIIISLIALTCLCSLFFANKFPPHSTLIKKLQKKRYRKVMAGVLIISLVFLSYGIYNNLYSSSEELDITLKDEQYRVLGDIGNVGYFSGEQIIRDQKTNLYLASWRKLDLNQHTEFRISYPSGRKEIWLPSVSVVECDHLTDKYGIQEVYKLSPYLFIEKGDIDLSIQENGDQIAEISVKVSANKEENM</sequence>
<keyword evidence="1" id="KW-0472">Membrane</keyword>
<keyword evidence="1" id="KW-1133">Transmembrane helix</keyword>
<dbReference type="AlphaFoldDB" id="A0A1I0AZZ9"/>
<reference evidence="3" key="1">
    <citation type="submission" date="2016-10" db="EMBL/GenBank/DDBJ databases">
        <authorList>
            <person name="Varghese N."/>
            <person name="Submissions S."/>
        </authorList>
    </citation>
    <scope>NUCLEOTIDE SEQUENCE [LARGE SCALE GENOMIC DNA]</scope>
    <source>
        <strain evidence="3">CGMCC 1.3566</strain>
    </source>
</reference>
<keyword evidence="3" id="KW-1185">Reference proteome</keyword>
<protein>
    <submittedName>
        <fullName evidence="2">Uncharacterized protein</fullName>
    </submittedName>
</protein>
<dbReference type="RefSeq" id="WP_093132185.1">
    <property type="nucleotide sequence ID" value="NZ_FOHJ01000002.1"/>
</dbReference>
<feature type="transmembrane region" description="Helical" evidence="1">
    <location>
        <begin position="39"/>
        <end position="57"/>
    </location>
</feature>